<name>A0ABR2JXI4_9EUKA</name>
<organism evidence="1 2">
    <name type="scientific">Tritrichomonas musculus</name>
    <dbReference type="NCBI Taxonomy" id="1915356"/>
    <lineage>
        <taxon>Eukaryota</taxon>
        <taxon>Metamonada</taxon>
        <taxon>Parabasalia</taxon>
        <taxon>Tritrichomonadida</taxon>
        <taxon>Tritrichomonadidae</taxon>
        <taxon>Tritrichomonas</taxon>
    </lineage>
</organism>
<comment type="caution">
    <text evidence="1">The sequence shown here is derived from an EMBL/GenBank/DDBJ whole genome shotgun (WGS) entry which is preliminary data.</text>
</comment>
<gene>
    <name evidence="1" type="ORF">M9Y10_045809</name>
</gene>
<keyword evidence="2" id="KW-1185">Reference proteome</keyword>
<accession>A0ABR2JXI4</accession>
<dbReference type="Proteomes" id="UP001470230">
    <property type="component" value="Unassembled WGS sequence"/>
</dbReference>
<evidence type="ECO:0000313" key="2">
    <source>
        <dbReference type="Proteomes" id="UP001470230"/>
    </source>
</evidence>
<reference evidence="1 2" key="1">
    <citation type="submission" date="2024-04" db="EMBL/GenBank/DDBJ databases">
        <title>Tritrichomonas musculus Genome.</title>
        <authorList>
            <person name="Alves-Ferreira E."/>
            <person name="Grigg M."/>
            <person name="Lorenzi H."/>
            <person name="Galac M."/>
        </authorList>
    </citation>
    <scope>NUCLEOTIDE SEQUENCE [LARGE SCALE GENOMIC DNA]</scope>
    <source>
        <strain evidence="1 2">EAF2021</strain>
    </source>
</reference>
<sequence>MYSSLSDSNQITLALGSSFNKTKEILQHAVSNGNQIIQSSSIRELKRNESSILLEAAQLLYTSANHFLSQSNSYENTSSNERQNVIDQMAETNSNLESTFAAFNELVNRNTSPRSVSVSSFINAATPLLPGILYYSFRKIGNYISETENNRRLAIEMKQREANEDFLMMSDPYF</sequence>
<dbReference type="EMBL" id="JAPFFF010000009">
    <property type="protein sequence ID" value="KAK8883161.1"/>
    <property type="molecule type" value="Genomic_DNA"/>
</dbReference>
<proteinExistence type="predicted"/>
<evidence type="ECO:0000313" key="1">
    <source>
        <dbReference type="EMBL" id="KAK8883161.1"/>
    </source>
</evidence>
<protein>
    <submittedName>
        <fullName evidence="1">Uncharacterized protein</fullName>
    </submittedName>
</protein>